<dbReference type="AlphaFoldDB" id="A0A917N4D0"/>
<dbReference type="InterPro" id="IPR024607">
    <property type="entry name" value="Sulfatase_CS"/>
</dbReference>
<evidence type="ECO:0000256" key="1">
    <source>
        <dbReference type="ARBA" id="ARBA00001913"/>
    </source>
</evidence>
<dbReference type="GO" id="GO:0046872">
    <property type="term" value="F:metal ion binding"/>
    <property type="evidence" value="ECO:0007669"/>
    <property type="project" value="UniProtKB-KW"/>
</dbReference>
<reference evidence="8" key="1">
    <citation type="journal article" date="2014" name="Int. J. Syst. Evol. Microbiol.">
        <title>Complete genome sequence of Corynebacterium casei LMG S-19264T (=DSM 44701T), isolated from a smear-ripened cheese.</title>
        <authorList>
            <consortium name="US DOE Joint Genome Institute (JGI-PGF)"/>
            <person name="Walter F."/>
            <person name="Albersmeier A."/>
            <person name="Kalinowski J."/>
            <person name="Ruckert C."/>
        </authorList>
    </citation>
    <scope>NUCLEOTIDE SEQUENCE</scope>
    <source>
        <strain evidence="8">CCM 8433</strain>
    </source>
</reference>
<dbReference type="Pfam" id="PF00884">
    <property type="entry name" value="Sulfatase"/>
    <property type="match status" value="1"/>
</dbReference>
<dbReference type="PANTHER" id="PTHR42693:SF42">
    <property type="entry name" value="ARYLSULFATASE G"/>
    <property type="match status" value="1"/>
</dbReference>
<evidence type="ECO:0000256" key="5">
    <source>
        <dbReference type="ARBA" id="ARBA00022801"/>
    </source>
</evidence>
<organism evidence="8 9">
    <name type="scientific">Enterococcus alcedinis</name>
    <dbReference type="NCBI Taxonomy" id="1274384"/>
    <lineage>
        <taxon>Bacteria</taxon>
        <taxon>Bacillati</taxon>
        <taxon>Bacillota</taxon>
        <taxon>Bacilli</taxon>
        <taxon>Lactobacillales</taxon>
        <taxon>Enterococcaceae</taxon>
        <taxon>Enterococcus</taxon>
    </lineage>
</organism>
<accession>A0A917N4D0</accession>
<comment type="similarity">
    <text evidence="2">Belongs to the sulfatase family.</text>
</comment>
<dbReference type="SUPFAM" id="SSF53649">
    <property type="entry name" value="Alkaline phosphatase-like"/>
    <property type="match status" value="1"/>
</dbReference>
<dbReference type="PANTHER" id="PTHR42693">
    <property type="entry name" value="ARYLSULFATASE FAMILY MEMBER"/>
    <property type="match status" value="1"/>
</dbReference>
<dbReference type="InterPro" id="IPR050738">
    <property type="entry name" value="Sulfatase"/>
</dbReference>
<dbReference type="EMBL" id="BMDT01000004">
    <property type="protein sequence ID" value="GGI65478.1"/>
    <property type="molecule type" value="Genomic_DNA"/>
</dbReference>
<dbReference type="GO" id="GO:0004065">
    <property type="term" value="F:arylsulfatase activity"/>
    <property type="evidence" value="ECO:0007669"/>
    <property type="project" value="TreeGrafter"/>
</dbReference>
<dbReference type="CDD" id="cd16155">
    <property type="entry name" value="sulfatase_like"/>
    <property type="match status" value="1"/>
</dbReference>
<evidence type="ECO:0000256" key="6">
    <source>
        <dbReference type="ARBA" id="ARBA00022837"/>
    </source>
</evidence>
<evidence type="ECO:0000256" key="2">
    <source>
        <dbReference type="ARBA" id="ARBA00008779"/>
    </source>
</evidence>
<dbReference type="Proteomes" id="UP000622610">
    <property type="component" value="Unassembled WGS sequence"/>
</dbReference>
<proteinExistence type="inferred from homology"/>
<comment type="cofactor">
    <cofactor evidence="1">
        <name>Ca(2+)</name>
        <dbReference type="ChEBI" id="CHEBI:29108"/>
    </cofactor>
</comment>
<evidence type="ECO:0000259" key="7">
    <source>
        <dbReference type="Pfam" id="PF00884"/>
    </source>
</evidence>
<sequence length="468" mass="53441">MTKKNILFLIADDQRFDTIHALGNSEIQTPHLDKLVARGVAFEEAFIPGGTSGAVCMPSRAMIQTGRYLTSWDNFGETLPQEHALLGEELKEYGYQTCGIGKWHNGLESYHRSFSDGGKIFFGGMWDHWNVPVNKYHADGDYGAFKNFTYNPFSTNTIVKIPAEEIAIGKHSTDLFADEIIDYIEKRRDKEVPFYLYGSFLAPHDPRTMPEKFQKMYDPEKLTLPENFASEHAFSFDIQGERDETLEAYPRTEAAIRQHLADYYAMISHIDERIGTIVEALENQGILDDTLIVFTGDNGLAIGQHGLMGKQNLYDHSIRVPLIMAGPGIPKNRRQAGKVFLLDLMPTILDYVGAPIVEGIAGQSLLPMIVDESHGREVLYLMFTNKVRGIVTEEYKYLEYRTIDGHMFQLFDREKDPYETHNLIFEVGFENIKKGLQKQMYALAKDLGDTEFHQGKEYWDNYIHMRGM</sequence>
<keyword evidence="9" id="KW-1185">Reference proteome</keyword>
<dbReference type="InterPro" id="IPR017850">
    <property type="entry name" value="Alkaline_phosphatase_core_sf"/>
</dbReference>
<reference evidence="8" key="2">
    <citation type="submission" date="2020-09" db="EMBL/GenBank/DDBJ databases">
        <authorList>
            <person name="Sun Q."/>
            <person name="Sedlacek I."/>
        </authorList>
    </citation>
    <scope>NUCLEOTIDE SEQUENCE</scope>
    <source>
        <strain evidence="8">CCM 8433</strain>
    </source>
</reference>
<name>A0A917N4D0_9ENTE</name>
<feature type="domain" description="Sulfatase N-terminal" evidence="7">
    <location>
        <begin position="4"/>
        <end position="353"/>
    </location>
</feature>
<keyword evidence="3" id="KW-0479">Metal-binding</keyword>
<dbReference type="PROSITE" id="PS00149">
    <property type="entry name" value="SULFATASE_2"/>
    <property type="match status" value="1"/>
</dbReference>
<protein>
    <submittedName>
        <fullName evidence="8">Arylsulfatase A family protein</fullName>
    </submittedName>
</protein>
<evidence type="ECO:0000313" key="8">
    <source>
        <dbReference type="EMBL" id="GGI65478.1"/>
    </source>
</evidence>
<keyword evidence="4" id="KW-0732">Signal</keyword>
<keyword evidence="6" id="KW-0106">Calcium</keyword>
<evidence type="ECO:0000256" key="3">
    <source>
        <dbReference type="ARBA" id="ARBA00022723"/>
    </source>
</evidence>
<comment type="caution">
    <text evidence="8">The sequence shown here is derived from an EMBL/GenBank/DDBJ whole genome shotgun (WGS) entry which is preliminary data.</text>
</comment>
<keyword evidence="5" id="KW-0378">Hydrolase</keyword>
<gene>
    <name evidence="8" type="ORF">GCM10011482_11320</name>
</gene>
<dbReference type="RefSeq" id="WP_188367318.1">
    <property type="nucleotide sequence ID" value="NZ_BMDT01000004.1"/>
</dbReference>
<evidence type="ECO:0000313" key="9">
    <source>
        <dbReference type="Proteomes" id="UP000622610"/>
    </source>
</evidence>
<dbReference type="InterPro" id="IPR000917">
    <property type="entry name" value="Sulfatase_N"/>
</dbReference>
<dbReference type="Gene3D" id="3.40.720.10">
    <property type="entry name" value="Alkaline Phosphatase, subunit A"/>
    <property type="match status" value="1"/>
</dbReference>
<evidence type="ECO:0000256" key="4">
    <source>
        <dbReference type="ARBA" id="ARBA00022729"/>
    </source>
</evidence>